<evidence type="ECO:0000313" key="2">
    <source>
        <dbReference type="Proteomes" id="UP001179614"/>
    </source>
</evidence>
<organism evidence="1 2">
    <name type="scientific">Bradyrhizobium xenonodulans</name>
    <dbReference type="NCBI Taxonomy" id="2736875"/>
    <lineage>
        <taxon>Bacteria</taxon>
        <taxon>Pseudomonadati</taxon>
        <taxon>Pseudomonadota</taxon>
        <taxon>Alphaproteobacteria</taxon>
        <taxon>Hyphomicrobiales</taxon>
        <taxon>Nitrobacteraceae</taxon>
        <taxon>Bradyrhizobium</taxon>
    </lineage>
</organism>
<gene>
    <name evidence="1" type="ORF">I3J27_19125</name>
</gene>
<dbReference type="EMBL" id="CP089391">
    <property type="protein sequence ID" value="WBL82436.1"/>
    <property type="molecule type" value="Genomic_DNA"/>
</dbReference>
<dbReference type="Proteomes" id="UP001179614">
    <property type="component" value="Chromosome"/>
</dbReference>
<accession>A0ABY7MXU5</accession>
<proteinExistence type="predicted"/>
<name>A0ABY7MXU5_9BRAD</name>
<sequence length="96" mass="10789">MSWSGFGDWPGLVVLAAAVMVCAGGAEVSATPLTPFRYEAQAQRHCPHDHVVWLDFRKGVYYRKGQKRYGQGFDGSFVCLSEARDSFYRRSLLGLR</sequence>
<protein>
    <submittedName>
        <fullName evidence="1">Uncharacterized protein</fullName>
    </submittedName>
</protein>
<evidence type="ECO:0000313" key="1">
    <source>
        <dbReference type="EMBL" id="WBL82436.1"/>
    </source>
</evidence>
<reference evidence="1" key="1">
    <citation type="submission" date="2021-12" db="EMBL/GenBank/DDBJ databases">
        <title>Bradyrhizobium xenonodulans sp. nov.</title>
        <authorList>
            <person name="Claassens R."/>
            <person name="Venter S.N."/>
            <person name="Beukes C.W."/>
            <person name="Stepkowski T."/>
            <person name="Steenkamp E.T."/>
        </authorList>
    </citation>
    <scope>NUCLEOTIDE SEQUENCE</scope>
    <source>
        <strain evidence="1">14AB</strain>
    </source>
</reference>
<dbReference type="RefSeq" id="WP_270172439.1">
    <property type="nucleotide sequence ID" value="NZ_CP089391.1"/>
</dbReference>
<keyword evidence="2" id="KW-1185">Reference proteome</keyword>